<dbReference type="GO" id="GO:0016788">
    <property type="term" value="F:hydrolase activity, acting on ester bonds"/>
    <property type="evidence" value="ECO:0007669"/>
    <property type="project" value="InterPro"/>
</dbReference>
<dbReference type="eggNOG" id="COG5551">
    <property type="taxonomic scope" value="Bacteria"/>
</dbReference>
<proteinExistence type="predicted"/>
<evidence type="ECO:0000256" key="1">
    <source>
        <dbReference type="ARBA" id="ARBA00022722"/>
    </source>
</evidence>
<dbReference type="PATRIC" id="fig|56110.3.peg.5975"/>
<sequence>MSDNLDGLYSLVVELRAIESGNPPATLGRALHALVLNWLNLANPELATATHDLAVSPFSVSGLIGNRRPNEVKGGDCFHLKIGVLDSQLIQPLLTGLTQWAMQPIILAKFPFLMTRTYMIHESHPLANVSSYSKLVEAAGNQSLIELTFLSPTSFKQKQGIQTFPLPELVFGNLQRRWNNFAPEPLHFPEIEWQGLVSAYELKTHALKLEGGAEIGAQGWIRYRFSDPEQAKIARILAEFAFYAGVGRKTTMGMGQTQFNSSTKPKPIKR</sequence>
<dbReference type="InterPro" id="IPR019267">
    <property type="entry name" value="CRISPR-assoc_Cas6_C"/>
</dbReference>
<dbReference type="STRING" id="56110.Oscil6304_4902"/>
<dbReference type="GO" id="GO:0051607">
    <property type="term" value="P:defense response to virus"/>
    <property type="evidence" value="ECO:0007669"/>
    <property type="project" value="UniProtKB-KW"/>
</dbReference>
<dbReference type="HOGENOM" id="CLU_063836_1_0_3"/>
<dbReference type="Pfam" id="PF10040">
    <property type="entry name" value="CRISPR_Cas6"/>
    <property type="match status" value="1"/>
</dbReference>
<evidence type="ECO:0000256" key="4">
    <source>
        <dbReference type="ARBA" id="ARBA00023118"/>
    </source>
</evidence>
<evidence type="ECO:0000313" key="6">
    <source>
        <dbReference type="EMBL" id="AFY84406.1"/>
    </source>
</evidence>
<accession>K9TQH4</accession>
<dbReference type="RefSeq" id="WP_015151023.1">
    <property type="nucleotide sequence ID" value="NC_019693.1"/>
</dbReference>
<feature type="domain" description="CRISPR-associated protein Cas6 C-terminal" evidence="5">
    <location>
        <begin position="147"/>
        <end position="257"/>
    </location>
</feature>
<dbReference type="Gene3D" id="3.30.70.1900">
    <property type="match status" value="1"/>
</dbReference>
<dbReference type="Proteomes" id="UP000010367">
    <property type="component" value="Chromosome"/>
</dbReference>
<organism evidence="6 7">
    <name type="scientific">Oscillatoria acuminata PCC 6304</name>
    <dbReference type="NCBI Taxonomy" id="56110"/>
    <lineage>
        <taxon>Bacteria</taxon>
        <taxon>Bacillati</taxon>
        <taxon>Cyanobacteriota</taxon>
        <taxon>Cyanophyceae</taxon>
        <taxon>Oscillatoriophycideae</taxon>
        <taxon>Oscillatoriales</taxon>
        <taxon>Oscillatoriaceae</taxon>
        <taxon>Oscillatoria</taxon>
    </lineage>
</organism>
<dbReference type="NCBIfam" id="TIGR01877">
    <property type="entry name" value="cas_cas6"/>
    <property type="match status" value="1"/>
</dbReference>
<keyword evidence="2" id="KW-0255">Endonuclease</keyword>
<keyword evidence="1" id="KW-0540">Nuclease</keyword>
<dbReference type="InterPro" id="IPR045747">
    <property type="entry name" value="CRISPR-assoc_prot_Cas6_N_sf"/>
</dbReference>
<dbReference type="AlphaFoldDB" id="K9TQH4"/>
<gene>
    <name evidence="6" type="ORF">Oscil6304_4902</name>
</gene>
<evidence type="ECO:0000313" key="7">
    <source>
        <dbReference type="Proteomes" id="UP000010367"/>
    </source>
</evidence>
<reference evidence="6 7" key="1">
    <citation type="submission" date="2012-06" db="EMBL/GenBank/DDBJ databases">
        <title>Finished chromosome of genome of Oscillatoria acuminata PCC 6304.</title>
        <authorList>
            <consortium name="US DOE Joint Genome Institute"/>
            <person name="Gugger M."/>
            <person name="Coursin T."/>
            <person name="Rippka R."/>
            <person name="Tandeau De Marsac N."/>
            <person name="Huntemann M."/>
            <person name="Wei C.-L."/>
            <person name="Han J."/>
            <person name="Detter J.C."/>
            <person name="Han C."/>
            <person name="Tapia R."/>
            <person name="Davenport K."/>
            <person name="Daligault H."/>
            <person name="Erkkila T."/>
            <person name="Gu W."/>
            <person name="Munk A.C.C."/>
            <person name="Teshima H."/>
            <person name="Xu Y."/>
            <person name="Chain P."/>
            <person name="Chen A."/>
            <person name="Krypides N."/>
            <person name="Mavromatis K."/>
            <person name="Markowitz V."/>
            <person name="Szeto E."/>
            <person name="Ivanova N."/>
            <person name="Mikhailova N."/>
            <person name="Ovchinnikova G."/>
            <person name="Pagani I."/>
            <person name="Pati A."/>
            <person name="Goodwin L."/>
            <person name="Peters L."/>
            <person name="Pitluck S."/>
            <person name="Woyke T."/>
            <person name="Kerfeld C."/>
        </authorList>
    </citation>
    <scope>NUCLEOTIDE SEQUENCE [LARGE SCALE GENOMIC DNA]</scope>
    <source>
        <strain evidence="6 7">PCC 6304</strain>
    </source>
</reference>
<dbReference type="Gene3D" id="3.30.70.1890">
    <property type="match status" value="1"/>
</dbReference>
<keyword evidence="7" id="KW-1185">Reference proteome</keyword>
<evidence type="ECO:0000256" key="2">
    <source>
        <dbReference type="ARBA" id="ARBA00022759"/>
    </source>
</evidence>
<keyword evidence="4" id="KW-0051">Antiviral defense</keyword>
<evidence type="ECO:0000259" key="5">
    <source>
        <dbReference type="Pfam" id="PF10040"/>
    </source>
</evidence>
<dbReference type="InterPro" id="IPR010156">
    <property type="entry name" value="CRISPR-assoc_prot_Cas6"/>
</dbReference>
<evidence type="ECO:0000256" key="3">
    <source>
        <dbReference type="ARBA" id="ARBA00022801"/>
    </source>
</evidence>
<dbReference type="OrthoDB" id="3469084at2"/>
<protein>
    <submittedName>
        <fullName evidence="6">CRISPR-associated endoribonuclease Cas6</fullName>
    </submittedName>
</protein>
<dbReference type="CDD" id="cd21141">
    <property type="entry name" value="Cas6_III-like"/>
    <property type="match status" value="1"/>
</dbReference>
<dbReference type="GO" id="GO:0004519">
    <property type="term" value="F:endonuclease activity"/>
    <property type="evidence" value="ECO:0007669"/>
    <property type="project" value="UniProtKB-KW"/>
</dbReference>
<dbReference type="KEGG" id="oac:Oscil6304_4902"/>
<dbReference type="InParanoid" id="K9TQH4"/>
<name>K9TQH4_9CYAN</name>
<keyword evidence="3" id="KW-0378">Hydrolase</keyword>
<dbReference type="EMBL" id="CP003607">
    <property type="protein sequence ID" value="AFY84406.1"/>
    <property type="molecule type" value="Genomic_DNA"/>
</dbReference>